<sequence>MSGVTTNETSPAARPDDTGSGKTGCGNSGSDTIVGDIQNLAVAWEKLHYEYEEYHDGSHDRLVLDCAARLGADPGGPLAYVWIFGLVVAVPHLSWVPGDGVKEAALQALRVAEPALSAQDCVHDSHPYEMHDAEEDEELPGWLIDLVDDTQEWYEDRPRDEWRCPRNAAGFARIALDLLDPGSVSDVPPRLPPEANATIDTLSALLEGYPKTDVYDEIEEQARALRSAEDPDDRAGRIMVVRAVGWYATSGMVRHKGVLDELIEALEEALSHSPADPCEHAWDAHPLLPNFAPEAARLGIELSYPGGRLRYERQRTEQGDHGAPLEIMLCPAFIAGLGQESLTQLRTSRDRLFGPRDVSHVDAEYLDAGGRLQIEKIAQRVEFTSRNEQYAEDLGLWAARRFEHADSARERAVLLLAAYQTMQIAYPAPARSVAEDVLRVLRTVAAAPRPAECAHDDAHPQLRYAGFRHAMAHFYAPEDFPTPEKPDQARGEAAWICPRFFGEVAEEGVRNLEVLVTD</sequence>
<evidence type="ECO:0000256" key="1">
    <source>
        <dbReference type="SAM" id="MobiDB-lite"/>
    </source>
</evidence>
<accession>A0ABM7ZSI1</accession>
<keyword evidence="3" id="KW-1185">Reference proteome</keyword>
<protein>
    <submittedName>
        <fullName evidence="2">Uncharacterized protein</fullName>
    </submittedName>
</protein>
<dbReference type="Proteomes" id="UP001059597">
    <property type="component" value="Chromosome"/>
</dbReference>
<gene>
    <name evidence="2" type="ORF">HEK616_28210</name>
</gene>
<evidence type="ECO:0000313" key="2">
    <source>
        <dbReference type="EMBL" id="BDM69334.1"/>
    </source>
</evidence>
<evidence type="ECO:0000313" key="3">
    <source>
        <dbReference type="Proteomes" id="UP001059597"/>
    </source>
</evidence>
<proteinExistence type="predicted"/>
<name>A0ABM7ZSI1_STRNI</name>
<organism evidence="2 3">
    <name type="scientific">Streptomyces nigrescens</name>
    <dbReference type="NCBI Taxonomy" id="1920"/>
    <lineage>
        <taxon>Bacteria</taxon>
        <taxon>Bacillati</taxon>
        <taxon>Actinomycetota</taxon>
        <taxon>Actinomycetes</taxon>
        <taxon>Kitasatosporales</taxon>
        <taxon>Streptomycetaceae</taxon>
        <taxon>Streptomyces</taxon>
    </lineage>
</organism>
<dbReference type="EMBL" id="AP026073">
    <property type="protein sequence ID" value="BDM69334.1"/>
    <property type="molecule type" value="Genomic_DNA"/>
</dbReference>
<feature type="compositionally biased region" description="Polar residues" evidence="1">
    <location>
        <begin position="1"/>
        <end position="10"/>
    </location>
</feature>
<feature type="region of interest" description="Disordered" evidence="1">
    <location>
        <begin position="1"/>
        <end position="30"/>
    </location>
</feature>
<reference evidence="2" key="1">
    <citation type="submission" date="2022-06" db="EMBL/GenBank/DDBJ databases">
        <title>Complete genome sequence of Streptomyces nigrescens HEK616.</title>
        <authorList>
            <person name="Asamizu S."/>
            <person name="Onaka H."/>
        </authorList>
    </citation>
    <scope>NUCLEOTIDE SEQUENCE</scope>
    <source>
        <strain evidence="2">HEK616</strain>
    </source>
</reference>